<keyword evidence="9 10" id="KW-0456">Lyase</keyword>
<evidence type="ECO:0000256" key="1">
    <source>
        <dbReference type="ARBA" id="ARBA00004273"/>
    </source>
</evidence>
<dbReference type="EC" id="4.4.1.17" evidence="10"/>
<keyword evidence="13" id="KW-1185">Reference proteome</keyword>
<reference evidence="12 13" key="1">
    <citation type="journal article" date="2011" name="Proc. Natl. Acad. Sci. U.S.A.">
        <title>Comparative genomics of xylose-fermenting fungi for enhanced biofuel production.</title>
        <authorList>
            <person name="Wohlbach D.J."/>
            <person name="Kuo A."/>
            <person name="Sato T.K."/>
            <person name="Potts K.M."/>
            <person name="Salamov A.A."/>
            <person name="LaButti K.M."/>
            <person name="Sun H."/>
            <person name="Clum A."/>
            <person name="Pangilinan J.L."/>
            <person name="Lindquist E.A."/>
            <person name="Lucas S."/>
            <person name="Lapidus A."/>
            <person name="Jin M."/>
            <person name="Gunawan C."/>
            <person name="Balan V."/>
            <person name="Dale B.E."/>
            <person name="Jeffries T.W."/>
            <person name="Zinkel R."/>
            <person name="Barry K.W."/>
            <person name="Grigoriev I.V."/>
            <person name="Gasch A.P."/>
        </authorList>
    </citation>
    <scope>NUCLEOTIDE SEQUENCE [LARGE SCALE GENOMIC DNA]</scope>
    <source>
        <strain evidence="13">NRRL Y-27907 / 11-Y1</strain>
    </source>
</reference>
<dbReference type="InterPro" id="IPR000511">
    <property type="entry name" value="Holocyt_c/c1_synthase"/>
</dbReference>
<evidence type="ECO:0000256" key="5">
    <source>
        <dbReference type="ARBA" id="ARBA00022792"/>
    </source>
</evidence>
<dbReference type="GO" id="GO:0004408">
    <property type="term" value="F:holocytochrome-c synthase activity"/>
    <property type="evidence" value="ECO:0007669"/>
    <property type="project" value="UniProtKB-EC"/>
</dbReference>
<evidence type="ECO:0000313" key="13">
    <source>
        <dbReference type="Proteomes" id="UP000000709"/>
    </source>
</evidence>
<dbReference type="PROSITE" id="PS00821">
    <property type="entry name" value="CYTO_HEME_LYASE_1"/>
    <property type="match status" value="1"/>
</dbReference>
<dbReference type="EMBL" id="GL996499">
    <property type="protein sequence ID" value="EGW35435.1"/>
    <property type="molecule type" value="Genomic_DNA"/>
</dbReference>
<evidence type="ECO:0000313" key="12">
    <source>
        <dbReference type="EMBL" id="EGW35435.1"/>
    </source>
</evidence>
<organism evidence="13">
    <name type="scientific">Spathaspora passalidarum (strain NRRL Y-27907 / 11-Y1)</name>
    <dbReference type="NCBI Taxonomy" id="619300"/>
    <lineage>
        <taxon>Eukaryota</taxon>
        <taxon>Fungi</taxon>
        <taxon>Dikarya</taxon>
        <taxon>Ascomycota</taxon>
        <taxon>Saccharomycotina</taxon>
        <taxon>Pichiomycetes</taxon>
        <taxon>Debaryomycetaceae</taxon>
        <taxon>Spathaspora</taxon>
    </lineage>
</organism>
<keyword evidence="7 10" id="KW-0496">Mitochondrion</keyword>
<evidence type="ECO:0000256" key="8">
    <source>
        <dbReference type="ARBA" id="ARBA00023136"/>
    </source>
</evidence>
<protein>
    <recommendedName>
        <fullName evidence="10">Holocytochrome c-type synthase</fullName>
        <ecNumber evidence="10">4.4.1.17</ecNumber>
    </recommendedName>
</protein>
<dbReference type="PROSITE" id="PS00822">
    <property type="entry name" value="CYTO_HEME_LYASE_2"/>
    <property type="match status" value="1"/>
</dbReference>
<comment type="similarity">
    <text evidence="2 10">Belongs to the cytochrome c-type heme lyase family.</text>
</comment>
<dbReference type="FunCoup" id="G3AH05">
    <property type="interactions" value="55"/>
</dbReference>
<keyword evidence="6 10" id="KW-0408">Iron</keyword>
<evidence type="ECO:0000256" key="7">
    <source>
        <dbReference type="ARBA" id="ARBA00023128"/>
    </source>
</evidence>
<keyword evidence="4 10" id="KW-0479">Metal-binding</keyword>
<dbReference type="InParanoid" id="G3AH05"/>
<name>G3AH05_SPAPN</name>
<dbReference type="GO" id="GO:0005743">
    <property type="term" value="C:mitochondrial inner membrane"/>
    <property type="evidence" value="ECO:0007669"/>
    <property type="project" value="UniProtKB-SubCell"/>
</dbReference>
<dbReference type="Proteomes" id="UP000000709">
    <property type="component" value="Unassembled WGS sequence"/>
</dbReference>
<evidence type="ECO:0000256" key="10">
    <source>
        <dbReference type="RuleBase" id="RU363130"/>
    </source>
</evidence>
<keyword evidence="5 10" id="KW-0999">Mitochondrion inner membrane</keyword>
<dbReference type="HOGENOM" id="CLU_048602_1_2_1"/>
<comment type="subcellular location">
    <subcellularLocation>
        <location evidence="1 10">Mitochondrion inner membrane</location>
    </subcellularLocation>
</comment>
<evidence type="ECO:0000256" key="4">
    <source>
        <dbReference type="ARBA" id="ARBA00022723"/>
    </source>
</evidence>
<dbReference type="STRING" id="619300.G3AH05"/>
<accession>G3AH05</accession>
<dbReference type="OrthoDB" id="4243at2759"/>
<proteinExistence type="inferred from homology"/>
<dbReference type="RefSeq" id="XP_007372847.1">
    <property type="nucleotide sequence ID" value="XM_007372785.1"/>
</dbReference>
<dbReference type="eggNOG" id="KOG3996">
    <property type="taxonomic scope" value="Eukaryota"/>
</dbReference>
<comment type="catalytic activity">
    <reaction evidence="10">
        <text>holo-[cytochrome c] = apo-[cytochrome c] + heme b</text>
        <dbReference type="Rhea" id="RHEA:22648"/>
        <dbReference type="Rhea" id="RHEA-COMP:10725"/>
        <dbReference type="Rhea" id="RHEA-COMP:10726"/>
        <dbReference type="ChEBI" id="CHEBI:29950"/>
        <dbReference type="ChEBI" id="CHEBI:60344"/>
        <dbReference type="ChEBI" id="CHEBI:83739"/>
        <dbReference type="EC" id="4.4.1.17"/>
    </reaction>
</comment>
<dbReference type="PANTHER" id="PTHR12743:SF0">
    <property type="entry name" value="HOLOCYTOCHROME C-TYPE SYNTHASE"/>
    <property type="match status" value="1"/>
</dbReference>
<dbReference type="GeneID" id="18872556"/>
<dbReference type="GO" id="GO:0046872">
    <property type="term" value="F:metal ion binding"/>
    <property type="evidence" value="ECO:0007669"/>
    <property type="project" value="UniProtKB-KW"/>
</dbReference>
<dbReference type="GO" id="GO:0005758">
    <property type="term" value="C:mitochondrial intermembrane space"/>
    <property type="evidence" value="ECO:0007669"/>
    <property type="project" value="EnsemblFungi"/>
</dbReference>
<dbReference type="AlphaFoldDB" id="G3AH05"/>
<dbReference type="Pfam" id="PF01265">
    <property type="entry name" value="Cyto_heme_lyase"/>
    <property type="match status" value="1"/>
</dbReference>
<evidence type="ECO:0000256" key="3">
    <source>
        <dbReference type="ARBA" id="ARBA00022617"/>
    </source>
</evidence>
<dbReference type="PANTHER" id="PTHR12743">
    <property type="entry name" value="CYTOCHROME C1 HEME LYASE"/>
    <property type="match status" value="1"/>
</dbReference>
<feature type="region of interest" description="Disordered" evidence="11">
    <location>
        <begin position="1"/>
        <end position="56"/>
    </location>
</feature>
<keyword evidence="8 10" id="KW-0472">Membrane</keyword>
<keyword evidence="3 10" id="KW-0349">Heme</keyword>
<comment type="function">
    <text evidence="10">Lyase that catalyzes the covalent linking of the heme group to the cytochrome C apoprotein to produce the mature functional cytochrome.</text>
</comment>
<evidence type="ECO:0000256" key="6">
    <source>
        <dbReference type="ARBA" id="ARBA00023004"/>
    </source>
</evidence>
<dbReference type="OMA" id="SCPVDHK"/>
<evidence type="ECO:0000256" key="9">
    <source>
        <dbReference type="ARBA" id="ARBA00023239"/>
    </source>
</evidence>
<evidence type="ECO:0000256" key="11">
    <source>
        <dbReference type="SAM" id="MobiDB-lite"/>
    </source>
</evidence>
<dbReference type="KEGG" id="spaa:SPAPADRAFT_58655"/>
<gene>
    <name evidence="12" type="ORF">SPAPADRAFT_58655</name>
</gene>
<evidence type="ECO:0000256" key="2">
    <source>
        <dbReference type="ARBA" id="ARBA00007255"/>
    </source>
</evidence>
<sequence>MADESEQPKCPVDPSTRSSWLSLWKKPAPQVDIPKQKQEPEAAAAAAAAGDQPKCPVDHNARSAWMNNVSVQINTEAIEEPEGCSSNAVNQDLTTAGAPSDLATEREISSIPRTSADSNWIYPSQKQFFDAMKRKQWNPEKEDMKTVVPIHNAVNEQAWRHIQMWEAPYAEETHQKCGGVSLTSFKGDSKKLTPRAWFKSSVLGYAKPFDRHDWTVDRCGVSVEYVIDFYGSEGTTGPSFFLDVRPKINTLEGFKLRLRRALGV</sequence>